<comment type="caution">
    <text evidence="3">The sequence shown here is derived from an EMBL/GenBank/DDBJ whole genome shotgun (WGS) entry which is preliminary data.</text>
</comment>
<dbReference type="InterPro" id="IPR011008">
    <property type="entry name" value="Dimeric_a/b-barrel"/>
</dbReference>
<dbReference type="Pfam" id="PF03795">
    <property type="entry name" value="YCII"/>
    <property type="match status" value="1"/>
</dbReference>
<dbReference type="RefSeq" id="WP_286290140.1">
    <property type="nucleotide sequence ID" value="NZ_JASXSZ010000006.1"/>
</dbReference>
<sequence>MYAAVFYDMDPDAEPADFARFVEAFPRHRVYLDAFAEGGDVLMIGTFGNPAAEGSMAFFRSRSAAERFIADDPFVTEGLVHRVRVLDWDPIVFADR</sequence>
<feature type="domain" description="YCII-related" evidence="2">
    <location>
        <begin position="19"/>
        <end position="88"/>
    </location>
</feature>
<dbReference type="Gene3D" id="3.30.70.1060">
    <property type="entry name" value="Dimeric alpha+beta barrel"/>
    <property type="match status" value="1"/>
</dbReference>
<organism evidence="3 4">
    <name type="scientific">Microbacterium candidum</name>
    <dbReference type="NCBI Taxonomy" id="3041922"/>
    <lineage>
        <taxon>Bacteria</taxon>
        <taxon>Bacillati</taxon>
        <taxon>Actinomycetota</taxon>
        <taxon>Actinomycetes</taxon>
        <taxon>Micrococcales</taxon>
        <taxon>Microbacteriaceae</taxon>
        <taxon>Microbacterium</taxon>
    </lineage>
</organism>
<dbReference type="InterPro" id="IPR005545">
    <property type="entry name" value="YCII"/>
</dbReference>
<dbReference type="EMBL" id="JASXSZ010000006">
    <property type="protein sequence ID" value="MDL9981134.1"/>
    <property type="molecule type" value="Genomic_DNA"/>
</dbReference>
<evidence type="ECO:0000313" key="4">
    <source>
        <dbReference type="Proteomes" id="UP001235064"/>
    </source>
</evidence>
<gene>
    <name evidence="3" type="ORF">QSV35_17515</name>
</gene>
<evidence type="ECO:0000256" key="1">
    <source>
        <dbReference type="ARBA" id="ARBA00007689"/>
    </source>
</evidence>
<evidence type="ECO:0000259" key="2">
    <source>
        <dbReference type="Pfam" id="PF03795"/>
    </source>
</evidence>
<keyword evidence="4" id="KW-1185">Reference proteome</keyword>
<evidence type="ECO:0000313" key="3">
    <source>
        <dbReference type="EMBL" id="MDL9981134.1"/>
    </source>
</evidence>
<reference evidence="3 4" key="1">
    <citation type="submission" date="2023-06" db="EMBL/GenBank/DDBJ databases">
        <title>Microbacterium sp. nov., isolated from a waste landfill.</title>
        <authorList>
            <person name="Wen W."/>
        </authorList>
    </citation>
    <scope>NUCLEOTIDE SEQUENCE [LARGE SCALE GENOMIC DNA]</scope>
    <source>
        <strain evidence="3 4">ASV49</strain>
    </source>
</reference>
<comment type="similarity">
    <text evidence="1">Belongs to the YciI family.</text>
</comment>
<proteinExistence type="inferred from homology"/>
<protein>
    <submittedName>
        <fullName evidence="3">YciI family protein</fullName>
    </submittedName>
</protein>
<dbReference type="Proteomes" id="UP001235064">
    <property type="component" value="Unassembled WGS sequence"/>
</dbReference>
<dbReference type="SUPFAM" id="SSF54909">
    <property type="entry name" value="Dimeric alpha+beta barrel"/>
    <property type="match status" value="1"/>
</dbReference>
<name>A0ABT7N356_9MICO</name>
<accession>A0ABT7N356</accession>